<organism evidence="1 2">
    <name type="scientific">Staurois parvus</name>
    <dbReference type="NCBI Taxonomy" id="386267"/>
    <lineage>
        <taxon>Eukaryota</taxon>
        <taxon>Metazoa</taxon>
        <taxon>Chordata</taxon>
        <taxon>Craniata</taxon>
        <taxon>Vertebrata</taxon>
        <taxon>Euteleostomi</taxon>
        <taxon>Amphibia</taxon>
        <taxon>Batrachia</taxon>
        <taxon>Anura</taxon>
        <taxon>Neobatrachia</taxon>
        <taxon>Ranoidea</taxon>
        <taxon>Ranidae</taxon>
        <taxon>Staurois</taxon>
    </lineage>
</organism>
<evidence type="ECO:0000313" key="2">
    <source>
        <dbReference type="Proteomes" id="UP001162483"/>
    </source>
</evidence>
<gene>
    <name evidence="1" type="ORF">SPARVUS_LOCUS4782924</name>
</gene>
<dbReference type="EMBL" id="CATNWA010009348">
    <property type="protein sequence ID" value="CAI9557884.1"/>
    <property type="molecule type" value="Genomic_DNA"/>
</dbReference>
<keyword evidence="2" id="KW-1185">Reference proteome</keyword>
<proteinExistence type="predicted"/>
<accession>A0ABN9CDR7</accession>
<evidence type="ECO:0000313" key="1">
    <source>
        <dbReference type="EMBL" id="CAI9557884.1"/>
    </source>
</evidence>
<dbReference type="Proteomes" id="UP001162483">
    <property type="component" value="Unassembled WGS sequence"/>
</dbReference>
<name>A0ABN9CDR7_9NEOB</name>
<protein>
    <submittedName>
        <fullName evidence="1">Uncharacterized protein</fullName>
    </submittedName>
</protein>
<sequence>MELDIDTVMLERKGLPQTVWPQGWKCIIVKKCLLETPDLNLYEWPYRAD</sequence>
<comment type="caution">
    <text evidence="1">The sequence shown here is derived from an EMBL/GenBank/DDBJ whole genome shotgun (WGS) entry which is preliminary data.</text>
</comment>
<reference evidence="1" key="1">
    <citation type="submission" date="2023-05" db="EMBL/GenBank/DDBJ databases">
        <authorList>
            <person name="Stuckert A."/>
        </authorList>
    </citation>
    <scope>NUCLEOTIDE SEQUENCE</scope>
</reference>